<evidence type="ECO:0000313" key="4">
    <source>
        <dbReference type="Proteomes" id="UP000015241"/>
    </source>
</evidence>
<gene>
    <name evidence="3" type="ORF">FOMPIDRAFT_1054093</name>
</gene>
<reference evidence="3 4" key="1">
    <citation type="journal article" date="2012" name="Science">
        <title>The Paleozoic origin of enzymatic lignin decomposition reconstructed from 31 fungal genomes.</title>
        <authorList>
            <person name="Floudas D."/>
            <person name="Binder M."/>
            <person name="Riley R."/>
            <person name="Barry K."/>
            <person name="Blanchette R.A."/>
            <person name="Henrissat B."/>
            <person name="Martinez A.T."/>
            <person name="Otillar R."/>
            <person name="Spatafora J.W."/>
            <person name="Yadav J.S."/>
            <person name="Aerts A."/>
            <person name="Benoit I."/>
            <person name="Boyd A."/>
            <person name="Carlson A."/>
            <person name="Copeland A."/>
            <person name="Coutinho P.M."/>
            <person name="de Vries R.P."/>
            <person name="Ferreira P."/>
            <person name="Findley K."/>
            <person name="Foster B."/>
            <person name="Gaskell J."/>
            <person name="Glotzer D."/>
            <person name="Gorecki P."/>
            <person name="Heitman J."/>
            <person name="Hesse C."/>
            <person name="Hori C."/>
            <person name="Igarashi K."/>
            <person name="Jurgens J.A."/>
            <person name="Kallen N."/>
            <person name="Kersten P."/>
            <person name="Kohler A."/>
            <person name="Kuees U."/>
            <person name="Kumar T.K.A."/>
            <person name="Kuo A."/>
            <person name="LaButti K."/>
            <person name="Larrondo L.F."/>
            <person name="Lindquist E."/>
            <person name="Ling A."/>
            <person name="Lombard V."/>
            <person name="Lucas S."/>
            <person name="Lundell T."/>
            <person name="Martin R."/>
            <person name="McLaughlin D.J."/>
            <person name="Morgenstern I."/>
            <person name="Morin E."/>
            <person name="Murat C."/>
            <person name="Nagy L.G."/>
            <person name="Nolan M."/>
            <person name="Ohm R.A."/>
            <person name="Patyshakuliyeva A."/>
            <person name="Rokas A."/>
            <person name="Ruiz-Duenas F.J."/>
            <person name="Sabat G."/>
            <person name="Salamov A."/>
            <person name="Samejima M."/>
            <person name="Schmutz J."/>
            <person name="Slot J.C."/>
            <person name="St John F."/>
            <person name="Stenlid J."/>
            <person name="Sun H."/>
            <person name="Sun S."/>
            <person name="Syed K."/>
            <person name="Tsang A."/>
            <person name="Wiebenga A."/>
            <person name="Young D."/>
            <person name="Pisabarro A."/>
            <person name="Eastwood D.C."/>
            <person name="Martin F."/>
            <person name="Cullen D."/>
            <person name="Grigoriev I.V."/>
            <person name="Hibbett D.S."/>
        </authorList>
    </citation>
    <scope>NUCLEOTIDE SEQUENCE</scope>
    <source>
        <strain evidence="4">FP-58527</strain>
    </source>
</reference>
<name>S8F146_FOMSC</name>
<sequence length="189" mass="20883">MRRDSMLPFVLLAVAAAPSLALPVAHSTRELATDVYERDVVDDLYARDDGALDLFERSYGEYDYSPVAHLSPPTRHRGRSLDEILSARADNNNNQQHGHAYHYYMSGGQQGQVPTHHDVEHGSSGHHSGPPPPYSNSPPPPYSPRRPPAQRPSTAPTGGSQRPSTSHGRPNSAPHGRRSFDYDWVMDLD</sequence>
<keyword evidence="4" id="KW-1185">Reference proteome</keyword>
<feature type="region of interest" description="Disordered" evidence="1">
    <location>
        <begin position="105"/>
        <end position="189"/>
    </location>
</feature>
<dbReference type="HOGENOM" id="CLU_1722412_0_0_1"/>
<dbReference type="InParanoid" id="S8F146"/>
<dbReference type="AlphaFoldDB" id="S8F146"/>
<feature type="compositionally biased region" description="Pro residues" evidence="1">
    <location>
        <begin position="129"/>
        <end position="150"/>
    </location>
</feature>
<protein>
    <submittedName>
        <fullName evidence="3">Uncharacterized protein</fullName>
    </submittedName>
</protein>
<dbReference type="EMBL" id="KE504205">
    <property type="protein sequence ID" value="EPS95565.1"/>
    <property type="molecule type" value="Genomic_DNA"/>
</dbReference>
<feature type="chain" id="PRO_5004563434" evidence="2">
    <location>
        <begin position="22"/>
        <end position="189"/>
    </location>
</feature>
<proteinExistence type="predicted"/>
<organism evidence="3 4">
    <name type="scientific">Fomitopsis schrenkii</name>
    <name type="common">Brown rot fungus</name>
    <dbReference type="NCBI Taxonomy" id="2126942"/>
    <lineage>
        <taxon>Eukaryota</taxon>
        <taxon>Fungi</taxon>
        <taxon>Dikarya</taxon>
        <taxon>Basidiomycota</taxon>
        <taxon>Agaricomycotina</taxon>
        <taxon>Agaricomycetes</taxon>
        <taxon>Polyporales</taxon>
        <taxon>Fomitopsis</taxon>
    </lineage>
</organism>
<keyword evidence="2" id="KW-0732">Signal</keyword>
<feature type="signal peptide" evidence="2">
    <location>
        <begin position="1"/>
        <end position="21"/>
    </location>
</feature>
<dbReference type="Proteomes" id="UP000015241">
    <property type="component" value="Unassembled WGS sequence"/>
</dbReference>
<evidence type="ECO:0000256" key="1">
    <source>
        <dbReference type="SAM" id="MobiDB-lite"/>
    </source>
</evidence>
<evidence type="ECO:0000256" key="2">
    <source>
        <dbReference type="SAM" id="SignalP"/>
    </source>
</evidence>
<accession>S8F146</accession>
<evidence type="ECO:0000313" key="3">
    <source>
        <dbReference type="EMBL" id="EPS95565.1"/>
    </source>
</evidence>
<feature type="compositionally biased region" description="Polar residues" evidence="1">
    <location>
        <begin position="158"/>
        <end position="169"/>
    </location>
</feature>